<keyword evidence="2" id="KW-1185">Reference proteome</keyword>
<name>A0ABU9ZJD9_9HYPH</name>
<sequence>MTVTDGGLEAQQTTVAGMFLCGDTTKGMMVTFKDDDGTPTYQQTEFRGGGALAVPGFCNGRSWELH</sequence>
<proteinExistence type="predicted"/>
<protein>
    <submittedName>
        <fullName evidence="1">Uncharacterized protein</fullName>
    </submittedName>
</protein>
<dbReference type="Proteomes" id="UP001404845">
    <property type="component" value="Unassembled WGS sequence"/>
</dbReference>
<evidence type="ECO:0000313" key="1">
    <source>
        <dbReference type="EMBL" id="MEN3231466.1"/>
    </source>
</evidence>
<gene>
    <name evidence="1" type="ORF">PUR21_28200</name>
</gene>
<dbReference type="EMBL" id="JAQYXL010000001">
    <property type="protein sequence ID" value="MEN3231466.1"/>
    <property type="molecule type" value="Genomic_DNA"/>
</dbReference>
<organism evidence="1 2">
    <name type="scientific">Methylorubrum rhodesianum</name>
    <dbReference type="NCBI Taxonomy" id="29427"/>
    <lineage>
        <taxon>Bacteria</taxon>
        <taxon>Pseudomonadati</taxon>
        <taxon>Pseudomonadota</taxon>
        <taxon>Alphaproteobacteria</taxon>
        <taxon>Hyphomicrobiales</taxon>
        <taxon>Methylobacteriaceae</taxon>
        <taxon>Methylorubrum</taxon>
    </lineage>
</organism>
<reference evidence="1 2" key="1">
    <citation type="journal article" date="2023" name="PLoS ONE">
        <title>Complete genome assembly of Hawai'i environmental nontuberculous mycobacteria reveals unexpected co-isolation with methylobacteria.</title>
        <authorList>
            <person name="Hendrix J."/>
            <person name="Epperson L.E."/>
            <person name="Tong E.I."/>
            <person name="Chan Y.L."/>
            <person name="Hasan N.A."/>
            <person name="Dawrs S.N."/>
            <person name="Norton G.J."/>
            <person name="Virdi R."/>
            <person name="Crooks J.L."/>
            <person name="Chan E.D."/>
            <person name="Honda J.R."/>
            <person name="Strong M."/>
        </authorList>
    </citation>
    <scope>NUCLEOTIDE SEQUENCE [LARGE SCALE GENOMIC DNA]</scope>
    <source>
        <strain evidence="1 2">NJH_HI01</strain>
    </source>
</reference>
<accession>A0ABU9ZJD9</accession>
<evidence type="ECO:0000313" key="2">
    <source>
        <dbReference type="Proteomes" id="UP001404845"/>
    </source>
</evidence>
<dbReference type="RefSeq" id="WP_200670531.1">
    <property type="nucleotide sequence ID" value="NZ_JACWCW010000009.1"/>
</dbReference>
<comment type="caution">
    <text evidence="1">The sequence shown here is derived from an EMBL/GenBank/DDBJ whole genome shotgun (WGS) entry which is preliminary data.</text>
</comment>